<comment type="caution">
    <text evidence="1">The sequence shown here is derived from an EMBL/GenBank/DDBJ whole genome shotgun (WGS) entry which is preliminary data.</text>
</comment>
<sequence length="57" mass="6681">MTEVSNVVQRHVELIAEVPIIKYDACTQTSDYFLNFEAEQIINEYNENNDINRFEGI</sequence>
<feature type="non-terminal residue" evidence="1">
    <location>
        <position position="57"/>
    </location>
</feature>
<dbReference type="Proteomes" id="UP000681967">
    <property type="component" value="Unassembled WGS sequence"/>
</dbReference>
<dbReference type="EMBL" id="CAJOBH010149715">
    <property type="protein sequence ID" value="CAF4840991.1"/>
    <property type="molecule type" value="Genomic_DNA"/>
</dbReference>
<evidence type="ECO:0000313" key="1">
    <source>
        <dbReference type="EMBL" id="CAF4840991.1"/>
    </source>
</evidence>
<reference evidence="1" key="1">
    <citation type="submission" date="2021-02" db="EMBL/GenBank/DDBJ databases">
        <authorList>
            <person name="Nowell W R."/>
        </authorList>
    </citation>
    <scope>NUCLEOTIDE SEQUENCE</scope>
</reference>
<name>A0A8S3BQ66_9BILA</name>
<protein>
    <submittedName>
        <fullName evidence="1">Uncharacterized protein</fullName>
    </submittedName>
</protein>
<proteinExistence type="predicted"/>
<gene>
    <name evidence="1" type="ORF">BYL167_LOCUS49812</name>
</gene>
<organism evidence="1 2">
    <name type="scientific">Rotaria magnacalcarata</name>
    <dbReference type="NCBI Taxonomy" id="392030"/>
    <lineage>
        <taxon>Eukaryota</taxon>
        <taxon>Metazoa</taxon>
        <taxon>Spiralia</taxon>
        <taxon>Gnathifera</taxon>
        <taxon>Rotifera</taxon>
        <taxon>Eurotatoria</taxon>
        <taxon>Bdelloidea</taxon>
        <taxon>Philodinida</taxon>
        <taxon>Philodinidae</taxon>
        <taxon>Rotaria</taxon>
    </lineage>
</organism>
<dbReference type="AlphaFoldDB" id="A0A8S3BQ66"/>
<evidence type="ECO:0000313" key="2">
    <source>
        <dbReference type="Proteomes" id="UP000681967"/>
    </source>
</evidence>
<accession>A0A8S3BQ66</accession>